<dbReference type="InterPro" id="IPR039420">
    <property type="entry name" value="WalR-like"/>
</dbReference>
<evidence type="ECO:0000256" key="3">
    <source>
        <dbReference type="ARBA" id="ARBA00023012"/>
    </source>
</evidence>
<dbReference type="PANTHER" id="PTHR48111:SF22">
    <property type="entry name" value="REGULATOR OF RPOS"/>
    <property type="match status" value="1"/>
</dbReference>
<dbReference type="CDD" id="cd00383">
    <property type="entry name" value="trans_reg_C"/>
    <property type="match status" value="1"/>
</dbReference>
<feature type="DNA-binding region" description="OmpR/PhoB-type" evidence="8">
    <location>
        <begin position="144"/>
        <end position="240"/>
    </location>
</feature>
<dbReference type="PROSITE" id="PS51755">
    <property type="entry name" value="OMPR_PHOB"/>
    <property type="match status" value="1"/>
</dbReference>
<dbReference type="Proteomes" id="UP001597068">
    <property type="component" value="Unassembled WGS sequence"/>
</dbReference>
<organism evidence="11 12">
    <name type="scientific">Williamsia deligens</name>
    <dbReference type="NCBI Taxonomy" id="321325"/>
    <lineage>
        <taxon>Bacteria</taxon>
        <taxon>Bacillati</taxon>
        <taxon>Actinomycetota</taxon>
        <taxon>Actinomycetes</taxon>
        <taxon>Mycobacteriales</taxon>
        <taxon>Nocardiaceae</taxon>
        <taxon>Williamsia</taxon>
    </lineage>
</organism>
<dbReference type="RefSeq" id="WP_372505268.1">
    <property type="nucleotide sequence ID" value="NZ_BAAAMO010000002.1"/>
</dbReference>
<keyword evidence="4" id="KW-0805">Transcription regulation</keyword>
<sequence length="242" mass="26158">MTSAAGETGTGAAGTGDFRVGRRMVVVEDSDAIREPVIAAFADAGYVAYGATSGEGMEDLVDGRRPDLVVLDVMLPGDRDGFDLIDVVRARSDAGIIMLTARDHIDDRLRGLHGGADDYLVKPFLLDELLARADAVLRRRGGRAAAVTVGDLLVDPDASTITRDGTVLDLTATEFRLAEFLVAQRGRTVTKRQILQAVWGYDAYDVNLVEVHVSALRRKMEAHGPRMIHTVRGLGYVLRAAR</sequence>
<accession>A0ABW3G529</accession>
<proteinExistence type="predicted"/>
<keyword evidence="5 8" id="KW-0238">DNA-binding</keyword>
<dbReference type="PANTHER" id="PTHR48111">
    <property type="entry name" value="REGULATOR OF RPOS"/>
    <property type="match status" value="1"/>
</dbReference>
<evidence type="ECO:0000256" key="4">
    <source>
        <dbReference type="ARBA" id="ARBA00023015"/>
    </source>
</evidence>
<comment type="caution">
    <text evidence="11">The sequence shown here is derived from an EMBL/GenBank/DDBJ whole genome shotgun (WGS) entry which is preliminary data.</text>
</comment>
<name>A0ABW3G529_9NOCA</name>
<dbReference type="InterPro" id="IPR001867">
    <property type="entry name" value="OmpR/PhoB-type_DNA-bd"/>
</dbReference>
<dbReference type="SUPFAM" id="SSF46894">
    <property type="entry name" value="C-terminal effector domain of the bipartite response regulators"/>
    <property type="match status" value="1"/>
</dbReference>
<keyword evidence="6" id="KW-0804">Transcription</keyword>
<feature type="domain" description="OmpR/PhoB-type" evidence="10">
    <location>
        <begin position="144"/>
        <end position="240"/>
    </location>
</feature>
<dbReference type="Gene3D" id="1.10.10.10">
    <property type="entry name" value="Winged helix-like DNA-binding domain superfamily/Winged helix DNA-binding domain"/>
    <property type="match status" value="1"/>
</dbReference>
<evidence type="ECO:0000256" key="6">
    <source>
        <dbReference type="ARBA" id="ARBA00023163"/>
    </source>
</evidence>
<protein>
    <submittedName>
        <fullName evidence="11">Response regulator transcription factor</fullName>
    </submittedName>
</protein>
<dbReference type="InterPro" id="IPR016032">
    <property type="entry name" value="Sig_transdc_resp-reg_C-effctor"/>
</dbReference>
<dbReference type="EMBL" id="JBHTIL010000001">
    <property type="protein sequence ID" value="MFD0925540.1"/>
    <property type="molecule type" value="Genomic_DNA"/>
</dbReference>
<comment type="subcellular location">
    <subcellularLocation>
        <location evidence="1">Cytoplasm</location>
    </subcellularLocation>
</comment>
<dbReference type="Pfam" id="PF00072">
    <property type="entry name" value="Response_reg"/>
    <property type="match status" value="1"/>
</dbReference>
<dbReference type="InterPro" id="IPR001789">
    <property type="entry name" value="Sig_transdc_resp-reg_receiver"/>
</dbReference>
<evidence type="ECO:0000313" key="11">
    <source>
        <dbReference type="EMBL" id="MFD0925540.1"/>
    </source>
</evidence>
<keyword evidence="2 7" id="KW-0597">Phosphoprotein</keyword>
<dbReference type="PROSITE" id="PS50110">
    <property type="entry name" value="RESPONSE_REGULATORY"/>
    <property type="match status" value="1"/>
</dbReference>
<dbReference type="Pfam" id="PF00486">
    <property type="entry name" value="Trans_reg_C"/>
    <property type="match status" value="1"/>
</dbReference>
<keyword evidence="12" id="KW-1185">Reference proteome</keyword>
<evidence type="ECO:0000259" key="10">
    <source>
        <dbReference type="PROSITE" id="PS51755"/>
    </source>
</evidence>
<evidence type="ECO:0000256" key="8">
    <source>
        <dbReference type="PROSITE-ProRule" id="PRU01091"/>
    </source>
</evidence>
<dbReference type="Gene3D" id="3.40.50.2300">
    <property type="match status" value="1"/>
</dbReference>
<dbReference type="SMART" id="SM00448">
    <property type="entry name" value="REC"/>
    <property type="match status" value="1"/>
</dbReference>
<dbReference type="SMART" id="SM00862">
    <property type="entry name" value="Trans_reg_C"/>
    <property type="match status" value="1"/>
</dbReference>
<evidence type="ECO:0000256" key="5">
    <source>
        <dbReference type="ARBA" id="ARBA00023125"/>
    </source>
</evidence>
<evidence type="ECO:0000313" key="12">
    <source>
        <dbReference type="Proteomes" id="UP001597068"/>
    </source>
</evidence>
<dbReference type="InterPro" id="IPR036388">
    <property type="entry name" value="WH-like_DNA-bd_sf"/>
</dbReference>
<evidence type="ECO:0000256" key="2">
    <source>
        <dbReference type="ARBA" id="ARBA00022553"/>
    </source>
</evidence>
<gene>
    <name evidence="11" type="ORF">ACFQ04_07295</name>
</gene>
<reference evidence="12" key="1">
    <citation type="journal article" date="2019" name="Int. J. Syst. Evol. Microbiol.">
        <title>The Global Catalogue of Microorganisms (GCM) 10K type strain sequencing project: providing services to taxonomists for standard genome sequencing and annotation.</title>
        <authorList>
            <consortium name="The Broad Institute Genomics Platform"/>
            <consortium name="The Broad Institute Genome Sequencing Center for Infectious Disease"/>
            <person name="Wu L."/>
            <person name="Ma J."/>
        </authorList>
    </citation>
    <scope>NUCLEOTIDE SEQUENCE [LARGE SCALE GENOMIC DNA]</scope>
    <source>
        <strain evidence="12">CCUG 50873</strain>
    </source>
</reference>
<feature type="domain" description="Response regulatory" evidence="9">
    <location>
        <begin position="23"/>
        <end position="137"/>
    </location>
</feature>
<keyword evidence="3" id="KW-0902">Two-component regulatory system</keyword>
<dbReference type="SUPFAM" id="SSF52172">
    <property type="entry name" value="CheY-like"/>
    <property type="match status" value="1"/>
</dbReference>
<evidence type="ECO:0000256" key="1">
    <source>
        <dbReference type="ARBA" id="ARBA00004496"/>
    </source>
</evidence>
<evidence type="ECO:0000256" key="7">
    <source>
        <dbReference type="PROSITE-ProRule" id="PRU00169"/>
    </source>
</evidence>
<dbReference type="InterPro" id="IPR011006">
    <property type="entry name" value="CheY-like_superfamily"/>
</dbReference>
<dbReference type="Gene3D" id="6.10.250.690">
    <property type="match status" value="1"/>
</dbReference>
<feature type="modified residue" description="4-aspartylphosphate" evidence="7">
    <location>
        <position position="72"/>
    </location>
</feature>
<evidence type="ECO:0000259" key="9">
    <source>
        <dbReference type="PROSITE" id="PS50110"/>
    </source>
</evidence>